<dbReference type="GO" id="GO:0051287">
    <property type="term" value="F:NAD binding"/>
    <property type="evidence" value="ECO:0007669"/>
    <property type="project" value="InterPro"/>
</dbReference>
<evidence type="ECO:0000256" key="2">
    <source>
        <dbReference type="ARBA" id="ARBA00023027"/>
    </source>
</evidence>
<evidence type="ECO:0000259" key="3">
    <source>
        <dbReference type="Pfam" id="PF02826"/>
    </source>
</evidence>
<dbReference type="InterPro" id="IPR036291">
    <property type="entry name" value="NAD(P)-bd_dom_sf"/>
</dbReference>
<dbReference type="Gene3D" id="3.40.50.720">
    <property type="entry name" value="NAD(P)-binding Rossmann-like Domain"/>
    <property type="match status" value="2"/>
</dbReference>
<keyword evidence="2" id="KW-0520">NAD</keyword>
<accession>A0A1I1JWQ1</accession>
<gene>
    <name evidence="4" type="ORF">SAMN05660443_0024</name>
</gene>
<dbReference type="PANTHER" id="PTHR43333:SF1">
    <property type="entry name" value="D-ISOMER SPECIFIC 2-HYDROXYACID DEHYDROGENASE NAD-BINDING DOMAIN-CONTAINING PROTEIN"/>
    <property type="match status" value="1"/>
</dbReference>
<dbReference type="InterPro" id="IPR006140">
    <property type="entry name" value="D-isomer_DH_NAD-bd"/>
</dbReference>
<dbReference type="Pfam" id="PF02826">
    <property type="entry name" value="2-Hacid_dh_C"/>
    <property type="match status" value="1"/>
</dbReference>
<dbReference type="CDD" id="cd12164">
    <property type="entry name" value="GDH_like_2"/>
    <property type="match status" value="1"/>
</dbReference>
<dbReference type="STRING" id="1122252.SAMN05660443_0024"/>
<keyword evidence="1" id="KW-0560">Oxidoreductase</keyword>
<dbReference type="PANTHER" id="PTHR43333">
    <property type="entry name" value="2-HACID_DH_C DOMAIN-CONTAINING PROTEIN"/>
    <property type="match status" value="1"/>
</dbReference>
<organism evidence="4 5">
    <name type="scientific">Marinospirillum celere</name>
    <dbReference type="NCBI Taxonomy" id="1122252"/>
    <lineage>
        <taxon>Bacteria</taxon>
        <taxon>Pseudomonadati</taxon>
        <taxon>Pseudomonadota</taxon>
        <taxon>Gammaproteobacteria</taxon>
        <taxon>Oceanospirillales</taxon>
        <taxon>Oceanospirillaceae</taxon>
        <taxon>Marinospirillum</taxon>
    </lineage>
</organism>
<dbReference type="SUPFAM" id="SSF51735">
    <property type="entry name" value="NAD(P)-binding Rossmann-fold domains"/>
    <property type="match status" value="1"/>
</dbReference>
<name>A0A1I1JWQ1_9GAMM</name>
<protein>
    <submittedName>
        <fullName evidence="4">Glyoxylate/hydroxypyruvate reductase A</fullName>
    </submittedName>
</protein>
<feature type="domain" description="D-isomer specific 2-hydroxyacid dehydrogenase NAD-binding" evidence="3">
    <location>
        <begin position="100"/>
        <end position="272"/>
    </location>
</feature>
<proteinExistence type="predicted"/>
<evidence type="ECO:0000256" key="1">
    <source>
        <dbReference type="ARBA" id="ARBA00023002"/>
    </source>
</evidence>
<dbReference type="SUPFAM" id="SSF52283">
    <property type="entry name" value="Formate/glycerate dehydrogenase catalytic domain-like"/>
    <property type="match status" value="1"/>
</dbReference>
<dbReference type="Proteomes" id="UP000199058">
    <property type="component" value="Unassembled WGS sequence"/>
</dbReference>
<evidence type="ECO:0000313" key="5">
    <source>
        <dbReference type="Proteomes" id="UP000199058"/>
    </source>
</evidence>
<dbReference type="AlphaFoldDB" id="A0A1I1JWQ1"/>
<dbReference type="GO" id="GO:0016491">
    <property type="term" value="F:oxidoreductase activity"/>
    <property type="evidence" value="ECO:0007669"/>
    <property type="project" value="UniProtKB-KW"/>
</dbReference>
<dbReference type="EMBL" id="FOLH01000010">
    <property type="protein sequence ID" value="SFC52412.1"/>
    <property type="molecule type" value="Genomic_DNA"/>
</dbReference>
<keyword evidence="4" id="KW-0670">Pyruvate</keyword>
<evidence type="ECO:0000313" key="4">
    <source>
        <dbReference type="EMBL" id="SFC52412.1"/>
    </source>
</evidence>
<keyword evidence="5" id="KW-1185">Reference proteome</keyword>
<dbReference type="RefSeq" id="WP_091965246.1">
    <property type="nucleotide sequence ID" value="NZ_FOLH01000010.1"/>
</dbReference>
<dbReference type="OrthoDB" id="9787219at2"/>
<sequence length="307" mass="34302">MLYLHIEPDQQLWLDYFAQEYPDLQVVTADDDYDASQIRWVAAWSPPKDLFAKFTNLEAVFALGAGVDAFVRRDDLSPEVPLVRLLDAGMADQMVEYILWATLTVQRDFDTYLEQQRQNRWQEHTARMRHQMRLGILGLGALGQQVAKTLASYGYPVSGWKRSAIELDGVDVFTGDEGLKQLVSQSDVLISLLPNTPQTQGLLNGELLSRLPKGASLVNVARGVQVVDEDLLDLLESGHLRFAALDVFHEEPLPADHPYWQHPKVFVTPHMAAATLPEPAVKQVVASLKKFEAGGEPEGLVRPESGY</sequence>
<reference evidence="4 5" key="1">
    <citation type="submission" date="2016-10" db="EMBL/GenBank/DDBJ databases">
        <authorList>
            <person name="de Groot N.N."/>
        </authorList>
    </citation>
    <scope>NUCLEOTIDE SEQUENCE [LARGE SCALE GENOMIC DNA]</scope>
    <source>
        <strain evidence="4 5">DSM 18438</strain>
    </source>
</reference>